<dbReference type="Proteomes" id="UP000007148">
    <property type="component" value="Unassembled WGS sequence"/>
</dbReference>
<dbReference type="HOGENOM" id="CLU_1283711_0_0_1"/>
<proteinExistence type="predicted"/>
<evidence type="ECO:0000313" key="1">
    <source>
        <dbReference type="EMBL" id="CCA76521.1"/>
    </source>
</evidence>
<gene>
    <name evidence="1" type="ORF">PIIN_10514</name>
</gene>
<name>G4TYX8_SERID</name>
<comment type="caution">
    <text evidence="1">The sequence shown here is derived from an EMBL/GenBank/DDBJ whole genome shotgun (WGS) entry which is preliminary data.</text>
</comment>
<keyword evidence="2" id="KW-1185">Reference proteome</keyword>
<protein>
    <submittedName>
        <fullName evidence="1">Uncharacterized protein</fullName>
    </submittedName>
</protein>
<dbReference type="EMBL" id="CAFZ01000804">
    <property type="protein sequence ID" value="CCA76521.1"/>
    <property type="molecule type" value="Genomic_DNA"/>
</dbReference>
<dbReference type="InParanoid" id="G4TYX8"/>
<dbReference type="AlphaFoldDB" id="G4TYX8"/>
<organism evidence="1 2">
    <name type="scientific">Serendipita indica (strain DSM 11827)</name>
    <name type="common">Root endophyte fungus</name>
    <name type="synonym">Piriformospora indica</name>
    <dbReference type="NCBI Taxonomy" id="1109443"/>
    <lineage>
        <taxon>Eukaryota</taxon>
        <taxon>Fungi</taxon>
        <taxon>Dikarya</taxon>
        <taxon>Basidiomycota</taxon>
        <taxon>Agaricomycotina</taxon>
        <taxon>Agaricomycetes</taxon>
        <taxon>Sebacinales</taxon>
        <taxon>Serendipitaceae</taxon>
        <taxon>Serendipita</taxon>
    </lineage>
</organism>
<sequence length="215" mass="24819">MLSHIQRWLHEADPQHPLRVSMKGFTESVLRTIAPYDQVVTGLVSFFNHDVEPIVGRKTYRGPPEGEYLVLRNDTLQHKSPLFLNVGIKQSSEVIIIIRDEVLPSAEEVGRHLEPYASKYVTGCRESRQVIFSWVFEPSVKPIQLPELPAIDADNVALVPRNFSIGIRFFPEFHAYPGRLQVYVRWLQEIWRHSEASKLLVFAPTRTLGSFMRRE</sequence>
<accession>G4TYX8</accession>
<evidence type="ECO:0000313" key="2">
    <source>
        <dbReference type="Proteomes" id="UP000007148"/>
    </source>
</evidence>
<reference evidence="1 2" key="1">
    <citation type="journal article" date="2011" name="PLoS Pathog.">
        <title>Endophytic Life Strategies Decoded by Genome and Transcriptome Analyses of the Mutualistic Root Symbiont Piriformospora indica.</title>
        <authorList>
            <person name="Zuccaro A."/>
            <person name="Lahrmann U."/>
            <person name="Guldener U."/>
            <person name="Langen G."/>
            <person name="Pfiffi S."/>
            <person name="Biedenkopf D."/>
            <person name="Wong P."/>
            <person name="Samans B."/>
            <person name="Grimm C."/>
            <person name="Basiewicz M."/>
            <person name="Murat C."/>
            <person name="Martin F."/>
            <person name="Kogel K.H."/>
        </authorList>
    </citation>
    <scope>NUCLEOTIDE SEQUENCE [LARGE SCALE GENOMIC DNA]</scope>
    <source>
        <strain evidence="1 2">DSM 11827</strain>
    </source>
</reference>